<sequence length="211" mass="24189">MSNRLGEEILVFEPSGGALESLVGNQDALRLPINIEIERSRPLTTRMWEQLFREMEQTGLNADMRLYEQAVVSTGIRNPDGFDYLRRQTDRFVITSVNRGSIVIDGVFILAAAGVWFFKQFISPGWEQSESKKHWDDGVAGMIDKAVPLLKEQIDYHVVHRLKRLNIRRVSLRPPPEHMGHRLADNSTRDVELTFGKPKQIAHHPKKESPH</sequence>
<dbReference type="Proteomes" id="UP000305095">
    <property type="component" value="Unassembled WGS sequence"/>
</dbReference>
<organism evidence="1 2">
    <name type="scientific">Bradyrhizobium elkanii</name>
    <dbReference type="NCBI Taxonomy" id="29448"/>
    <lineage>
        <taxon>Bacteria</taxon>
        <taxon>Pseudomonadati</taxon>
        <taxon>Pseudomonadota</taxon>
        <taxon>Alphaproteobacteria</taxon>
        <taxon>Hyphomicrobiales</taxon>
        <taxon>Nitrobacteraceae</taxon>
        <taxon>Bradyrhizobium</taxon>
    </lineage>
</organism>
<dbReference type="RefSeq" id="WP_137481801.1">
    <property type="nucleotide sequence ID" value="NZ_SZZP01000019.1"/>
</dbReference>
<dbReference type="EMBL" id="SZZP01000019">
    <property type="protein sequence ID" value="TKV77996.1"/>
    <property type="molecule type" value="Genomic_DNA"/>
</dbReference>
<dbReference type="AlphaFoldDB" id="A0A4U6S007"/>
<comment type="caution">
    <text evidence="1">The sequence shown here is derived from an EMBL/GenBank/DDBJ whole genome shotgun (WGS) entry which is preliminary data.</text>
</comment>
<gene>
    <name evidence="1" type="ORF">FDV58_27730</name>
</gene>
<proteinExistence type="predicted"/>
<protein>
    <submittedName>
        <fullName evidence="1">Uncharacterized protein</fullName>
    </submittedName>
</protein>
<name>A0A4U6S007_BRAEL</name>
<evidence type="ECO:0000313" key="1">
    <source>
        <dbReference type="EMBL" id="TKV77996.1"/>
    </source>
</evidence>
<evidence type="ECO:0000313" key="2">
    <source>
        <dbReference type="Proteomes" id="UP000305095"/>
    </source>
</evidence>
<reference evidence="1 2" key="1">
    <citation type="submission" date="2019-05" db="EMBL/GenBank/DDBJ databases">
        <title>Draft Genome of Bradyrhizobium elkanii strain SEMIA 938, Used in Commercial Inoculants for Lupinus spp. in Brazil.</title>
        <authorList>
            <person name="Hungria M."/>
            <person name="Delamuta J.R.M."/>
            <person name="Ribeiro R.A."/>
            <person name="Nogueira M.A."/>
        </authorList>
    </citation>
    <scope>NUCLEOTIDE SEQUENCE [LARGE SCALE GENOMIC DNA]</scope>
    <source>
        <strain evidence="1 2">Semia 938</strain>
    </source>
</reference>
<accession>A0A4U6S007</accession>